<dbReference type="EMBL" id="CP020331">
    <property type="protein sequence ID" value="AQZ53858.1"/>
    <property type="molecule type" value="Genomic_DNA"/>
</dbReference>
<dbReference type="KEGG" id="mmed:Mame_04566"/>
<dbReference type="InterPro" id="IPR038404">
    <property type="entry name" value="TRAP_DctP_sf"/>
</dbReference>
<dbReference type="Proteomes" id="UP000191135">
    <property type="component" value="Plasmid pMM593"/>
</dbReference>
<evidence type="ECO:0000313" key="4">
    <source>
        <dbReference type="Proteomes" id="UP000191135"/>
    </source>
</evidence>
<evidence type="ECO:0000256" key="2">
    <source>
        <dbReference type="SAM" id="SignalP"/>
    </source>
</evidence>
<keyword evidence="4" id="KW-1185">Reference proteome</keyword>
<dbReference type="Pfam" id="PF03480">
    <property type="entry name" value="DctP"/>
    <property type="match status" value="1"/>
</dbReference>
<dbReference type="PANTHER" id="PTHR33376:SF15">
    <property type="entry name" value="BLL6794 PROTEIN"/>
    <property type="match status" value="1"/>
</dbReference>
<dbReference type="eggNOG" id="COG1638">
    <property type="taxonomic scope" value="Bacteria"/>
</dbReference>
<protein>
    <submittedName>
        <fullName evidence="3">TRAP transporter solute receptor, DctP family</fullName>
    </submittedName>
</protein>
<dbReference type="RefSeq" id="WP_018067262.1">
    <property type="nucleotide sequence ID" value="NZ_AQWH01000037.1"/>
</dbReference>
<keyword evidence="3" id="KW-0614">Plasmid</keyword>
<dbReference type="InterPro" id="IPR018389">
    <property type="entry name" value="DctP_fam"/>
</dbReference>
<sequence length="333" mass="36962" precursor="true">MKLLISIATVASIMASDALADTYKWVTYKPQGAGDAQAITTQWFADQFAERTGGKHEIEIFWGGSVAKTREIPETLAAGVGDFGDVVTPYFPDLLPLNNAIGFYIPQPMDSLGVGEAMEEWHARYPQFSEELAEQNLHAVGFRPLESYGLLCTKPVRSLDDMKGLRIRSYGFAYPALIEAMGAIPVSISTADAYEALQRSVIDCTPIGPALARGWKYDEVAKYYIEAPFGASFGHIIAMNLDSYNAMDDETRAVIDQLGHDYLLEYSRQLDEDAARVRELWKGDLGVEVMEFPAGELEALVADERVQAVREEWIEKAEARDVPVDDIVEKLTF</sequence>
<dbReference type="NCBIfam" id="NF037995">
    <property type="entry name" value="TRAP_S1"/>
    <property type="match status" value="1"/>
</dbReference>
<name>A0A1U9Z847_9HYPH</name>
<dbReference type="AlphaFoldDB" id="A0A1U9Z847"/>
<dbReference type="CDD" id="cd13666">
    <property type="entry name" value="PBP2_TRAP_DctP_like_1"/>
    <property type="match status" value="1"/>
</dbReference>
<dbReference type="PANTHER" id="PTHR33376">
    <property type="match status" value="1"/>
</dbReference>
<proteinExistence type="predicted"/>
<keyword evidence="3" id="KW-0675">Receptor</keyword>
<accession>A0A1U9Z847</accession>
<gene>
    <name evidence="3" type="ORF">Mame_04566</name>
</gene>
<feature type="chain" id="PRO_5010726492" evidence="2">
    <location>
        <begin position="21"/>
        <end position="333"/>
    </location>
</feature>
<dbReference type="OrthoDB" id="9799287at2"/>
<geneLocation type="plasmid" evidence="4">
    <name>pmm593</name>
</geneLocation>
<keyword evidence="1 2" id="KW-0732">Signal</keyword>
<feature type="signal peptide" evidence="2">
    <location>
        <begin position="1"/>
        <end position="20"/>
    </location>
</feature>
<evidence type="ECO:0000256" key="1">
    <source>
        <dbReference type="ARBA" id="ARBA00022729"/>
    </source>
</evidence>
<organism evidence="3 4">
    <name type="scientific">Martelella mediterranea DSM 17316</name>
    <dbReference type="NCBI Taxonomy" id="1122214"/>
    <lineage>
        <taxon>Bacteria</taxon>
        <taxon>Pseudomonadati</taxon>
        <taxon>Pseudomonadota</taxon>
        <taxon>Alphaproteobacteria</taxon>
        <taxon>Hyphomicrobiales</taxon>
        <taxon>Aurantimonadaceae</taxon>
        <taxon>Martelella</taxon>
    </lineage>
</organism>
<evidence type="ECO:0000313" key="3">
    <source>
        <dbReference type="EMBL" id="AQZ53858.1"/>
    </source>
</evidence>
<dbReference type="GO" id="GO:0055085">
    <property type="term" value="P:transmembrane transport"/>
    <property type="evidence" value="ECO:0007669"/>
    <property type="project" value="InterPro"/>
</dbReference>
<reference evidence="3 4" key="1">
    <citation type="submission" date="2017-03" db="EMBL/GenBank/DDBJ databases">
        <title>Foreign affairs: Plasmid Transfer between Roseobacters and Rhizobia.</title>
        <authorList>
            <person name="Bartling P."/>
            <person name="Bunk B."/>
            <person name="Overmann J."/>
            <person name="Brinkmann H."/>
            <person name="Petersen J."/>
        </authorList>
    </citation>
    <scope>NUCLEOTIDE SEQUENCE [LARGE SCALE GENOMIC DNA]</scope>
    <source>
        <strain evidence="3 4">MACL11</strain>
        <plasmid evidence="4">Plasmid pmm593</plasmid>
    </source>
</reference>
<dbReference type="Gene3D" id="3.40.190.170">
    <property type="entry name" value="Bacterial extracellular solute-binding protein, family 7"/>
    <property type="match status" value="1"/>
</dbReference>